<dbReference type="Proteomes" id="UP000821865">
    <property type="component" value="Chromosome 10"/>
</dbReference>
<sequence length="291" mass="31269">MLQLGLTKSQPPQQILADHIKTEHEMSPVTSGNGPDIQFENPSQEELSVCDTICQPKATSQGFPAPELYRLPTKHIKLPRTQPSKDTIEHSLQLCEITGQSEEGATGTGIVVGSAEDTAWPSSLILTPVPDGAAERKPLVPVPPQVTATSVTPHGIVCTPFDPAILHRGIDIAGPCAPSINQCELSAHGSSARAADFAATGEPIIQQLGEGGASSGQDMAAQRMPKPFACHVCPMSFGFHSQLQVHLRSHTKETPYRCPHCFKGFSQKGNYNRHMRIHMSGEVAYRSNADV</sequence>
<name>A0ACB8DQN9_DERSI</name>
<gene>
    <name evidence="1" type="ORF">HPB49_020192</name>
</gene>
<accession>A0ACB8DQN9</accession>
<protein>
    <submittedName>
        <fullName evidence="1">Uncharacterized protein</fullName>
    </submittedName>
</protein>
<proteinExistence type="predicted"/>
<organism evidence="1 2">
    <name type="scientific">Dermacentor silvarum</name>
    <name type="common">Tick</name>
    <dbReference type="NCBI Taxonomy" id="543639"/>
    <lineage>
        <taxon>Eukaryota</taxon>
        <taxon>Metazoa</taxon>
        <taxon>Ecdysozoa</taxon>
        <taxon>Arthropoda</taxon>
        <taxon>Chelicerata</taxon>
        <taxon>Arachnida</taxon>
        <taxon>Acari</taxon>
        <taxon>Parasitiformes</taxon>
        <taxon>Ixodida</taxon>
        <taxon>Ixodoidea</taxon>
        <taxon>Ixodidae</taxon>
        <taxon>Rhipicephalinae</taxon>
        <taxon>Dermacentor</taxon>
    </lineage>
</organism>
<comment type="caution">
    <text evidence="1">The sequence shown here is derived from an EMBL/GenBank/DDBJ whole genome shotgun (WGS) entry which is preliminary data.</text>
</comment>
<reference evidence="1" key="1">
    <citation type="submission" date="2020-05" db="EMBL/GenBank/DDBJ databases">
        <title>Large-scale comparative analyses of tick genomes elucidate their genetic diversity and vector capacities.</title>
        <authorList>
            <person name="Jia N."/>
            <person name="Wang J."/>
            <person name="Shi W."/>
            <person name="Du L."/>
            <person name="Sun Y."/>
            <person name="Zhan W."/>
            <person name="Jiang J."/>
            <person name="Wang Q."/>
            <person name="Zhang B."/>
            <person name="Ji P."/>
            <person name="Sakyi L.B."/>
            <person name="Cui X."/>
            <person name="Yuan T."/>
            <person name="Jiang B."/>
            <person name="Yang W."/>
            <person name="Lam T.T.-Y."/>
            <person name="Chang Q."/>
            <person name="Ding S."/>
            <person name="Wang X."/>
            <person name="Zhu J."/>
            <person name="Ruan X."/>
            <person name="Zhao L."/>
            <person name="Wei J."/>
            <person name="Que T."/>
            <person name="Du C."/>
            <person name="Cheng J."/>
            <person name="Dai P."/>
            <person name="Han X."/>
            <person name="Huang E."/>
            <person name="Gao Y."/>
            <person name="Liu J."/>
            <person name="Shao H."/>
            <person name="Ye R."/>
            <person name="Li L."/>
            <person name="Wei W."/>
            <person name="Wang X."/>
            <person name="Wang C."/>
            <person name="Yang T."/>
            <person name="Huo Q."/>
            <person name="Li W."/>
            <person name="Guo W."/>
            <person name="Chen H."/>
            <person name="Zhou L."/>
            <person name="Ni X."/>
            <person name="Tian J."/>
            <person name="Zhou Y."/>
            <person name="Sheng Y."/>
            <person name="Liu T."/>
            <person name="Pan Y."/>
            <person name="Xia L."/>
            <person name="Li J."/>
            <person name="Zhao F."/>
            <person name="Cao W."/>
        </authorList>
    </citation>
    <scope>NUCLEOTIDE SEQUENCE</scope>
    <source>
        <strain evidence="1">Dsil-2018</strain>
    </source>
</reference>
<evidence type="ECO:0000313" key="2">
    <source>
        <dbReference type="Proteomes" id="UP000821865"/>
    </source>
</evidence>
<evidence type="ECO:0000313" key="1">
    <source>
        <dbReference type="EMBL" id="KAH7974830.1"/>
    </source>
</evidence>
<dbReference type="EMBL" id="CM023479">
    <property type="protein sequence ID" value="KAH7974830.1"/>
    <property type="molecule type" value="Genomic_DNA"/>
</dbReference>
<keyword evidence="2" id="KW-1185">Reference proteome</keyword>